<feature type="transmembrane region" description="Helical" evidence="1">
    <location>
        <begin position="79"/>
        <end position="101"/>
    </location>
</feature>
<keyword evidence="3" id="KW-1185">Reference proteome</keyword>
<protein>
    <submittedName>
        <fullName evidence="2">Phage holin family protein</fullName>
    </submittedName>
</protein>
<keyword evidence="1" id="KW-0812">Transmembrane</keyword>
<evidence type="ECO:0000313" key="2">
    <source>
        <dbReference type="EMBL" id="MEP0946385.1"/>
    </source>
</evidence>
<dbReference type="RefSeq" id="WP_190695890.1">
    <property type="nucleotide sequence ID" value="NZ_JAMPKX010000002.1"/>
</dbReference>
<proteinExistence type="predicted"/>
<keyword evidence="1" id="KW-1133">Transmembrane helix</keyword>
<name>A0ABV0K1N0_9CYAN</name>
<dbReference type="InterPro" id="IPR009937">
    <property type="entry name" value="Phage_holin_3_6"/>
</dbReference>
<organism evidence="2 3">
    <name type="scientific">Leptolyngbya subtilissima DQ-A4</name>
    <dbReference type="NCBI Taxonomy" id="2933933"/>
    <lineage>
        <taxon>Bacteria</taxon>
        <taxon>Bacillati</taxon>
        <taxon>Cyanobacteriota</taxon>
        <taxon>Cyanophyceae</taxon>
        <taxon>Leptolyngbyales</taxon>
        <taxon>Leptolyngbyaceae</taxon>
        <taxon>Leptolyngbya group</taxon>
        <taxon>Leptolyngbya</taxon>
    </lineage>
</organism>
<evidence type="ECO:0000256" key="1">
    <source>
        <dbReference type="SAM" id="Phobius"/>
    </source>
</evidence>
<comment type="caution">
    <text evidence="2">The sequence shown here is derived from an EMBL/GenBank/DDBJ whole genome shotgun (WGS) entry which is preliminary data.</text>
</comment>
<gene>
    <name evidence="2" type="ORF">NC992_05835</name>
</gene>
<evidence type="ECO:0000313" key="3">
    <source>
        <dbReference type="Proteomes" id="UP001482513"/>
    </source>
</evidence>
<sequence length="129" mass="13927">MASSDSTFDQIEGYFRRLWRLMTVLIDTHLNVAVQEANYESRRLISGFILLGIGIGLVTTAVVLGVVASVAFAQSLGLSWLQAIGAVAGVNLLLGLIFLTLGRLRLSGPLMIQTQARLSRSIALLKAKE</sequence>
<reference evidence="2 3" key="1">
    <citation type="submission" date="2022-04" db="EMBL/GenBank/DDBJ databases">
        <title>Positive selection, recombination, and allopatry shape intraspecific diversity of widespread and dominant cyanobacteria.</title>
        <authorList>
            <person name="Wei J."/>
            <person name="Shu W."/>
            <person name="Hu C."/>
        </authorList>
    </citation>
    <scope>NUCLEOTIDE SEQUENCE [LARGE SCALE GENOMIC DNA]</scope>
    <source>
        <strain evidence="2 3">DQ-A4</strain>
    </source>
</reference>
<dbReference type="Pfam" id="PF07332">
    <property type="entry name" value="Phage_holin_3_6"/>
    <property type="match status" value="1"/>
</dbReference>
<accession>A0ABV0K1N0</accession>
<feature type="transmembrane region" description="Helical" evidence="1">
    <location>
        <begin position="48"/>
        <end position="73"/>
    </location>
</feature>
<dbReference type="Proteomes" id="UP001482513">
    <property type="component" value="Unassembled WGS sequence"/>
</dbReference>
<keyword evidence="1" id="KW-0472">Membrane</keyword>
<dbReference type="EMBL" id="JAMPKX010000002">
    <property type="protein sequence ID" value="MEP0946385.1"/>
    <property type="molecule type" value="Genomic_DNA"/>
</dbReference>